<protein>
    <submittedName>
        <fullName evidence="2">Putative pyrroline reductase</fullName>
    </submittedName>
</protein>
<dbReference type="Proteomes" id="UP000006381">
    <property type="component" value="Chromosome"/>
</dbReference>
<dbReference type="Pfam" id="PF03807">
    <property type="entry name" value="F420_oxidored"/>
    <property type="match status" value="1"/>
</dbReference>
<sequence length="95" mass="10320">MTTIAVIGVGHMGSAIIKGLKNNPENYIIAENPVNPRVSKLAEKLDFELVNTLSDLIANIPVAVNTGTIGLFMPEKINQSKRQIIIDFLDQCGND</sequence>
<dbReference type="BioCyc" id="LACI272621:G1G49-1112-MONOMER"/>
<organism evidence="3">
    <name type="scientific">Lactobacillus acidophilus (strain ATCC 700396 / NCK56 / N2 / NCFM)</name>
    <dbReference type="NCBI Taxonomy" id="272621"/>
    <lineage>
        <taxon>Bacteria</taxon>
        <taxon>Bacillati</taxon>
        <taxon>Bacillota</taxon>
        <taxon>Bacilli</taxon>
        <taxon>Lactobacillales</taxon>
        <taxon>Lactobacillaceae</taxon>
        <taxon>Lactobacillus</taxon>
    </lineage>
</organism>
<evidence type="ECO:0000313" key="3">
    <source>
        <dbReference type="Proteomes" id="UP000006381"/>
    </source>
</evidence>
<dbReference type="EMBL" id="CP000033">
    <property type="protein sequence ID" value="AAV42961.1"/>
    <property type="molecule type" value="Genomic_DNA"/>
</dbReference>
<dbReference type="KEGG" id="lac:LBA1117"/>
<gene>
    <name evidence="2" type="ordered locus">LBA1117</name>
</gene>
<keyword evidence="3" id="KW-1185">Reference proteome</keyword>
<dbReference type="InterPro" id="IPR036291">
    <property type="entry name" value="NAD(P)-bd_dom_sf"/>
</dbReference>
<evidence type="ECO:0000313" key="2">
    <source>
        <dbReference type="EMBL" id="AAV42961.1"/>
    </source>
</evidence>
<evidence type="ECO:0000259" key="1">
    <source>
        <dbReference type="Pfam" id="PF03807"/>
    </source>
</evidence>
<dbReference type="STRING" id="272621.LBA1117"/>
<dbReference type="InterPro" id="IPR028939">
    <property type="entry name" value="P5C_Rdtase_cat_N"/>
</dbReference>
<dbReference type="HOGENOM" id="CLU_2369204_0_0_9"/>
<accession>Q5FK13</accession>
<dbReference type="AlphaFoldDB" id="Q5FK13"/>
<dbReference type="Gene3D" id="3.40.50.720">
    <property type="entry name" value="NAD(P)-binding Rossmann-like Domain"/>
    <property type="match status" value="1"/>
</dbReference>
<dbReference type="PATRIC" id="fig|272621.13.peg.1063"/>
<reference evidence="2 3" key="1">
    <citation type="journal article" date="2005" name="Proc. Natl. Acad. Sci. U.S.A.">
        <title>Complete genome sequence of the probiotic lactic acid bacterium Lactobacillus acidophilus NCFM.</title>
        <authorList>
            <person name="Altermann E."/>
            <person name="Russell W.M."/>
            <person name="Azcarate-Peril M.A."/>
            <person name="Barrangou R."/>
            <person name="Buck B.L."/>
            <person name="McAuliffe O."/>
            <person name="Souther N."/>
            <person name="Dobson A."/>
            <person name="Duong T."/>
            <person name="Callanan M."/>
            <person name="Lick S."/>
            <person name="Hamrick A."/>
            <person name="Cano R."/>
            <person name="Klaenhammer T.R."/>
        </authorList>
    </citation>
    <scope>NUCLEOTIDE SEQUENCE [LARGE SCALE GENOMIC DNA]</scope>
    <source>
        <strain evidence="3">ATCC 700396 / NCK56 / N2 / NCFM</strain>
    </source>
</reference>
<proteinExistence type="predicted"/>
<feature type="domain" description="Pyrroline-5-carboxylate reductase catalytic N-terminal" evidence="1">
    <location>
        <begin position="3"/>
        <end position="89"/>
    </location>
</feature>
<dbReference type="SUPFAM" id="SSF51735">
    <property type="entry name" value="NAD(P)-binding Rossmann-fold domains"/>
    <property type="match status" value="1"/>
</dbReference>
<dbReference type="OrthoDB" id="9805754at2"/>
<name>Q5FK13_LACAC</name>